<evidence type="ECO:0000256" key="3">
    <source>
        <dbReference type="ARBA" id="ARBA00022723"/>
    </source>
</evidence>
<dbReference type="AlphaFoldDB" id="A0A6A2ZKE6"/>
<organism evidence="8 9">
    <name type="scientific">Hibiscus syriacus</name>
    <name type="common">Rose of Sharon</name>
    <dbReference type="NCBI Taxonomy" id="106335"/>
    <lineage>
        <taxon>Eukaryota</taxon>
        <taxon>Viridiplantae</taxon>
        <taxon>Streptophyta</taxon>
        <taxon>Embryophyta</taxon>
        <taxon>Tracheophyta</taxon>
        <taxon>Spermatophyta</taxon>
        <taxon>Magnoliopsida</taxon>
        <taxon>eudicotyledons</taxon>
        <taxon>Gunneridae</taxon>
        <taxon>Pentapetalae</taxon>
        <taxon>rosids</taxon>
        <taxon>malvids</taxon>
        <taxon>Malvales</taxon>
        <taxon>Malvaceae</taxon>
        <taxon>Malvoideae</taxon>
        <taxon>Hibiscus</taxon>
    </lineage>
</organism>
<keyword evidence="2" id="KW-0328">Glycosyltransferase</keyword>
<dbReference type="GO" id="GO:0080044">
    <property type="term" value="F:quercetin 7-O-glucosyltransferase activity"/>
    <property type="evidence" value="ECO:0007669"/>
    <property type="project" value="TreeGrafter"/>
</dbReference>
<sequence length="576" mass="63328">MSSLEMSHIDLEQGTHRRNGSDESAGEASVCFSDGDEGPCFSQFYSTAGGSQDDYSIAYGEIGASDRRRGSSASDFSVEAEIQGGVPEIKVHSAKVERDCRICHLGLESNSRESGVPIELGCSCKDDLAAAHKHCAEAWFKIRGNNTCEICHSTARNVVGANETESIDQTNETNSSATIISGPTHHTDSQSFWNGHRILNLLLACMCSAGVACYPSAKHASGYRYRAVGYSRGQTTVAWHLQGPLLVAHSRKESTMYKCTTHFCFLKNTNQITSTGKGLAFLPRSDGFEQHSYNDKKQLPSSMHHSSQYRHGFQSMEFPFKSFWFSSLVLLSLSLVLKGSNIADGIMPCAAIDAGAEFGVPVLAFRTSGACCIWTYFHLSMLVQQGEVPIQGICRLERADDPLVNFYIAQASAAGRASAQKLNTIHELEAPILSKLRTVFSELYSVGSLHAFSNVIINDDLTALASTSIFWKEETRCITWLDSHPPKSVLFVSFGSLVKFTSDQMLELWHGLVNSGKSFLWVIRSNSITGEDDDPSVPMICWPAFADQQDNSRCVSDVWRVGFDMKDSCHRSIVLY</sequence>
<dbReference type="CDD" id="cd16495">
    <property type="entry name" value="RING_CH-C4HC3_MARCH"/>
    <property type="match status" value="1"/>
</dbReference>
<name>A0A6A2ZKE6_HIBSY</name>
<protein>
    <recommendedName>
        <fullName evidence="7">RING-CH-type domain-containing protein</fullName>
    </recommendedName>
</protein>
<keyword evidence="5" id="KW-0862">Zinc</keyword>
<comment type="similarity">
    <text evidence="1">Belongs to the UDP-glycosyltransferase family.</text>
</comment>
<evidence type="ECO:0000259" key="7">
    <source>
        <dbReference type="PROSITE" id="PS51292"/>
    </source>
</evidence>
<evidence type="ECO:0000313" key="9">
    <source>
        <dbReference type="Proteomes" id="UP000436088"/>
    </source>
</evidence>
<dbReference type="InterPro" id="IPR013083">
    <property type="entry name" value="Znf_RING/FYVE/PHD"/>
</dbReference>
<dbReference type="Proteomes" id="UP000436088">
    <property type="component" value="Unassembled WGS sequence"/>
</dbReference>
<gene>
    <name evidence="8" type="ORF">F3Y22_tig00110833pilonHSYRG00042</name>
</gene>
<accession>A0A6A2ZKE6</accession>
<dbReference type="InterPro" id="IPR011016">
    <property type="entry name" value="Znf_RING-CH"/>
</dbReference>
<keyword evidence="4" id="KW-0863">Zinc-finger</keyword>
<dbReference type="PANTHER" id="PTHR11926">
    <property type="entry name" value="GLUCOSYL/GLUCURONOSYL TRANSFERASES"/>
    <property type="match status" value="1"/>
</dbReference>
<dbReference type="GO" id="GO:0008270">
    <property type="term" value="F:zinc ion binding"/>
    <property type="evidence" value="ECO:0007669"/>
    <property type="project" value="UniProtKB-KW"/>
</dbReference>
<dbReference type="Gene3D" id="3.40.50.2000">
    <property type="entry name" value="Glycogen Phosphorylase B"/>
    <property type="match status" value="3"/>
</dbReference>
<keyword evidence="9" id="KW-1185">Reference proteome</keyword>
<dbReference type="GO" id="GO:0080043">
    <property type="term" value="F:quercetin 3-O-glucosyltransferase activity"/>
    <property type="evidence" value="ECO:0007669"/>
    <property type="project" value="TreeGrafter"/>
</dbReference>
<feature type="compositionally biased region" description="Basic and acidic residues" evidence="6">
    <location>
        <begin position="7"/>
        <end position="21"/>
    </location>
</feature>
<dbReference type="SMART" id="SM00744">
    <property type="entry name" value="RINGv"/>
    <property type="match status" value="1"/>
</dbReference>
<reference evidence="8" key="1">
    <citation type="submission" date="2019-09" db="EMBL/GenBank/DDBJ databases">
        <title>Draft genome information of white flower Hibiscus syriacus.</title>
        <authorList>
            <person name="Kim Y.-M."/>
        </authorList>
    </citation>
    <scope>NUCLEOTIDE SEQUENCE [LARGE SCALE GENOMIC DNA]</scope>
    <source>
        <strain evidence="8">YM2019G1</strain>
    </source>
</reference>
<dbReference type="Gene3D" id="3.30.40.10">
    <property type="entry name" value="Zinc/RING finger domain, C3HC4 (zinc finger)"/>
    <property type="match status" value="1"/>
</dbReference>
<evidence type="ECO:0000256" key="5">
    <source>
        <dbReference type="ARBA" id="ARBA00022833"/>
    </source>
</evidence>
<dbReference type="SUPFAM" id="SSF53756">
    <property type="entry name" value="UDP-Glycosyltransferase/glycogen phosphorylase"/>
    <property type="match status" value="1"/>
</dbReference>
<dbReference type="PROSITE" id="PS51292">
    <property type="entry name" value="ZF_RING_CH"/>
    <property type="match status" value="1"/>
</dbReference>
<keyword evidence="2" id="KW-0808">Transferase</keyword>
<comment type="caution">
    <text evidence="8">The sequence shown here is derived from an EMBL/GenBank/DDBJ whole genome shotgun (WGS) entry which is preliminary data.</text>
</comment>
<dbReference type="SUPFAM" id="SSF57850">
    <property type="entry name" value="RING/U-box"/>
    <property type="match status" value="1"/>
</dbReference>
<evidence type="ECO:0000256" key="1">
    <source>
        <dbReference type="ARBA" id="ARBA00009995"/>
    </source>
</evidence>
<feature type="region of interest" description="Disordered" evidence="6">
    <location>
        <begin position="1"/>
        <end position="29"/>
    </location>
</feature>
<evidence type="ECO:0000313" key="8">
    <source>
        <dbReference type="EMBL" id="KAE8692431.1"/>
    </source>
</evidence>
<dbReference type="PANTHER" id="PTHR11926:SF1392">
    <property type="entry name" value="GLYCOSYLTRANSFERASE"/>
    <property type="match status" value="1"/>
</dbReference>
<proteinExistence type="inferred from homology"/>
<evidence type="ECO:0000256" key="2">
    <source>
        <dbReference type="ARBA" id="ARBA00022676"/>
    </source>
</evidence>
<dbReference type="EMBL" id="VEPZ02001133">
    <property type="protein sequence ID" value="KAE8692431.1"/>
    <property type="molecule type" value="Genomic_DNA"/>
</dbReference>
<evidence type="ECO:0000256" key="4">
    <source>
        <dbReference type="ARBA" id="ARBA00022771"/>
    </source>
</evidence>
<evidence type="ECO:0000256" key="6">
    <source>
        <dbReference type="SAM" id="MobiDB-lite"/>
    </source>
</evidence>
<feature type="domain" description="RING-CH-type" evidence="7">
    <location>
        <begin position="92"/>
        <end position="158"/>
    </location>
</feature>
<dbReference type="Pfam" id="PF12906">
    <property type="entry name" value="RINGv"/>
    <property type="match status" value="1"/>
</dbReference>
<keyword evidence="3" id="KW-0479">Metal-binding</keyword>